<dbReference type="HOGENOM" id="CLU_041527_1_1_9"/>
<dbReference type="SUPFAM" id="SSF52540">
    <property type="entry name" value="P-loop containing nucleoside triphosphate hydrolases"/>
    <property type="match status" value="1"/>
</dbReference>
<proteinExistence type="predicted"/>
<gene>
    <name evidence="3" type="ORF">L248_1439</name>
</gene>
<dbReference type="Pfam" id="PF13635">
    <property type="entry name" value="DUF4143"/>
    <property type="match status" value="1"/>
</dbReference>
<evidence type="ECO:0000313" key="4">
    <source>
        <dbReference type="Proteomes" id="UP000030647"/>
    </source>
</evidence>
<dbReference type="PANTHER" id="PTHR33295:SF20">
    <property type="entry name" value="ATPASE"/>
    <property type="match status" value="1"/>
</dbReference>
<dbReference type="InterPro" id="IPR025420">
    <property type="entry name" value="DUF4143"/>
</dbReference>
<dbReference type="Pfam" id="PF13173">
    <property type="entry name" value="AAA_14"/>
    <property type="match status" value="1"/>
</dbReference>
<evidence type="ECO:0000259" key="2">
    <source>
        <dbReference type="Pfam" id="PF13635"/>
    </source>
</evidence>
<feature type="domain" description="DUF4143" evidence="2">
    <location>
        <begin position="201"/>
        <end position="349"/>
    </location>
</feature>
<dbReference type="STRING" id="1231336.L248_1439"/>
<sequence length="405" mass="46140">MINRPHYLNQLIQSMDNDIIKVITGVRRCGKSVLMMQYRDYLLGQGIAADNIIYLNFEAFELASIRTEDQLHQLLGERLTKGRQQYLLVDEIQYVPGWQRVINGVRVSFQVDIVITGSNAMMLSGELATLLSGRYIQIPIYPLSFAEFLTGQDIPADDERRLPAAFREYEEYGGFPAVVTADNTDLKDNLLAGIYNTILLKDVASRGEIRDLTVLQSLTAYLADNVGKLISATKIVGTLQNEHVQTNAHTINRYLGLLEDAFLFYRVRQYDLRGKNYLKSNGKYFIVDNGLRSVAIDRRPGNRSNQLENIVYLELLRRGYSVDVGRLDEVEIDFVARHRDGVIYVQVTYALPENTHETDNLLQVPDNYQKIVVTQQHYEFSEIAGIPIINVVDWLLGPAREQLSE</sequence>
<dbReference type="InterPro" id="IPR027417">
    <property type="entry name" value="P-loop_NTPase"/>
</dbReference>
<dbReference type="AlphaFoldDB" id="U4THG7"/>
<evidence type="ECO:0000259" key="1">
    <source>
        <dbReference type="Pfam" id="PF13173"/>
    </source>
</evidence>
<feature type="domain" description="AAA" evidence="1">
    <location>
        <begin position="20"/>
        <end position="149"/>
    </location>
</feature>
<protein>
    <recommendedName>
        <fullName evidence="5">ATP-binding protein</fullName>
    </recommendedName>
</protein>
<organism evidence="3 4">
    <name type="scientific">Schleiferilactobacillus shenzhenensis LY-73</name>
    <dbReference type="NCBI Taxonomy" id="1231336"/>
    <lineage>
        <taxon>Bacteria</taxon>
        <taxon>Bacillati</taxon>
        <taxon>Bacillota</taxon>
        <taxon>Bacilli</taxon>
        <taxon>Lactobacillales</taxon>
        <taxon>Lactobacillaceae</taxon>
        <taxon>Schleiferilactobacillus</taxon>
    </lineage>
</organism>
<dbReference type="RefSeq" id="WP_022530453.1">
    <property type="nucleotide sequence ID" value="NZ_KI271601.1"/>
</dbReference>
<accession>U4THG7</accession>
<dbReference type="InterPro" id="IPR041682">
    <property type="entry name" value="AAA_14"/>
</dbReference>
<dbReference type="Proteomes" id="UP000030647">
    <property type="component" value="Unassembled WGS sequence"/>
</dbReference>
<reference evidence="4" key="1">
    <citation type="journal article" date="2013" name="Genome Announc.">
        <title>Whole-Genome Sequencing of Lactobacillus shenzhenensis Strain LY-73T.</title>
        <authorList>
            <person name="Lin Z."/>
            <person name="Liu Z."/>
            <person name="Yang R."/>
            <person name="Zou Y."/>
            <person name="Wan D."/>
            <person name="Chen J."/>
            <person name="Guo M."/>
            <person name="Zhao J."/>
            <person name="Fang C."/>
            <person name="Yang R."/>
            <person name="Liu F."/>
        </authorList>
    </citation>
    <scope>NUCLEOTIDE SEQUENCE [LARGE SCALE GENOMIC DNA]</scope>
    <source>
        <strain evidence="4">LY-73</strain>
    </source>
</reference>
<dbReference type="PANTHER" id="PTHR33295">
    <property type="entry name" value="ATPASE"/>
    <property type="match status" value="1"/>
</dbReference>
<name>U4THG7_9LACO</name>
<dbReference type="OrthoDB" id="9801684at2"/>
<evidence type="ECO:0008006" key="5">
    <source>
        <dbReference type="Google" id="ProtNLM"/>
    </source>
</evidence>
<evidence type="ECO:0000313" key="3">
    <source>
        <dbReference type="EMBL" id="ERL64256.1"/>
    </source>
</evidence>
<dbReference type="eggNOG" id="COG1373">
    <property type="taxonomic scope" value="Bacteria"/>
</dbReference>
<dbReference type="EMBL" id="KI271601">
    <property type="protein sequence ID" value="ERL64256.1"/>
    <property type="molecule type" value="Genomic_DNA"/>
</dbReference>
<keyword evidence="4" id="KW-1185">Reference proteome</keyword>